<dbReference type="OrthoDB" id="9802862at2"/>
<evidence type="ECO:0000256" key="1">
    <source>
        <dbReference type="ARBA" id="ARBA00001947"/>
    </source>
</evidence>
<comment type="cofactor">
    <cofactor evidence="1">
        <name>Zn(2+)</name>
        <dbReference type="ChEBI" id="CHEBI:29105"/>
    </cofactor>
</comment>
<evidence type="ECO:0000256" key="5">
    <source>
        <dbReference type="ARBA" id="ARBA00022833"/>
    </source>
</evidence>
<feature type="active site" description="Proton donor/acceptor" evidence="7">
    <location>
        <position position="272"/>
    </location>
</feature>
<evidence type="ECO:0000259" key="8">
    <source>
        <dbReference type="PROSITE" id="PS52035"/>
    </source>
</evidence>
<evidence type="ECO:0000256" key="6">
    <source>
        <dbReference type="ARBA" id="ARBA00023049"/>
    </source>
</evidence>
<organism evidence="9 10">
    <name type="scientific">Gottfriedia solisilvae</name>
    <dbReference type="NCBI Taxonomy" id="1516104"/>
    <lineage>
        <taxon>Bacteria</taxon>
        <taxon>Bacillati</taxon>
        <taxon>Bacillota</taxon>
        <taxon>Bacilli</taxon>
        <taxon>Bacillales</taxon>
        <taxon>Bacillaceae</taxon>
        <taxon>Gottfriedia</taxon>
    </lineage>
</organism>
<dbReference type="GO" id="GO:0004181">
    <property type="term" value="F:metallocarboxypeptidase activity"/>
    <property type="evidence" value="ECO:0007669"/>
    <property type="project" value="InterPro"/>
</dbReference>
<dbReference type="Pfam" id="PF00246">
    <property type="entry name" value="Peptidase_M14"/>
    <property type="match status" value="1"/>
</dbReference>
<sequence>MFYKSPTNLFIPRNYNFTELEKDISILTQQYPFLKLNVIGRSVLDQPIYEIIFGNGERRIHWNGSFHANEWITTCVLMKSLEWLCQTVSNEELLFHKEVLTFFHLNTLSIVPMVNPDGVNLVVNGHIEDERYMNHVNSLNAANDDFTGWKANIRGVDLNNQFPANWEIEKERKKPKTYAPRDYPGDAPLTEPEAIAMSNLAIERNFDLLLALHTQGKEFYWGYDHLEPEISAVYAEYFTNISPYKSVKTIDSHAGYKDWFIQEFRKPGFTLELGKGINPLPLSMFDLIYAETFPILFASLINLNEIKKG</sequence>
<dbReference type="EMBL" id="BMHB01000001">
    <property type="protein sequence ID" value="GGI11204.1"/>
    <property type="molecule type" value="Genomic_DNA"/>
</dbReference>
<dbReference type="GO" id="GO:0006508">
    <property type="term" value="P:proteolysis"/>
    <property type="evidence" value="ECO:0007669"/>
    <property type="project" value="UniProtKB-KW"/>
</dbReference>
<dbReference type="RefSeq" id="WP_158093189.1">
    <property type="nucleotide sequence ID" value="NZ_BMHB01000001.1"/>
</dbReference>
<accession>A0A8J3AIR0</accession>
<evidence type="ECO:0000313" key="10">
    <source>
        <dbReference type="Proteomes" id="UP000626244"/>
    </source>
</evidence>
<name>A0A8J3AIR0_9BACI</name>
<keyword evidence="3" id="KW-0645">Protease</keyword>
<dbReference type="GO" id="GO:0005615">
    <property type="term" value="C:extracellular space"/>
    <property type="evidence" value="ECO:0007669"/>
    <property type="project" value="TreeGrafter"/>
</dbReference>
<dbReference type="Gene3D" id="3.40.630.10">
    <property type="entry name" value="Zn peptidases"/>
    <property type="match status" value="1"/>
</dbReference>
<dbReference type="SUPFAM" id="SSF53187">
    <property type="entry name" value="Zn-dependent exopeptidases"/>
    <property type="match status" value="1"/>
</dbReference>
<dbReference type="InterPro" id="IPR000834">
    <property type="entry name" value="Peptidase_M14"/>
</dbReference>
<reference evidence="10" key="1">
    <citation type="journal article" date="2019" name="Int. J. Syst. Evol. Microbiol.">
        <title>The Global Catalogue of Microorganisms (GCM) 10K type strain sequencing project: providing services to taxonomists for standard genome sequencing and annotation.</title>
        <authorList>
            <consortium name="The Broad Institute Genomics Platform"/>
            <consortium name="The Broad Institute Genome Sequencing Center for Infectious Disease"/>
            <person name="Wu L."/>
            <person name="Ma J."/>
        </authorList>
    </citation>
    <scope>NUCLEOTIDE SEQUENCE [LARGE SCALE GENOMIC DNA]</scope>
    <source>
        <strain evidence="10">CGMCC 1.14993</strain>
    </source>
</reference>
<dbReference type="GO" id="GO:0008270">
    <property type="term" value="F:zinc ion binding"/>
    <property type="evidence" value="ECO:0007669"/>
    <property type="project" value="InterPro"/>
</dbReference>
<feature type="domain" description="Peptidase M14" evidence="8">
    <location>
        <begin position="13"/>
        <end position="300"/>
    </location>
</feature>
<dbReference type="CDD" id="cd06229">
    <property type="entry name" value="M14_Endopeptidase_I"/>
    <property type="match status" value="1"/>
</dbReference>
<evidence type="ECO:0000256" key="2">
    <source>
        <dbReference type="ARBA" id="ARBA00005988"/>
    </source>
</evidence>
<protein>
    <recommendedName>
        <fullName evidence="8">Peptidase M14 domain-containing protein</fullName>
    </recommendedName>
</protein>
<evidence type="ECO:0000256" key="7">
    <source>
        <dbReference type="PROSITE-ProRule" id="PRU01379"/>
    </source>
</evidence>
<dbReference type="AlphaFoldDB" id="A0A8J3AIR0"/>
<evidence type="ECO:0000256" key="4">
    <source>
        <dbReference type="ARBA" id="ARBA00022801"/>
    </source>
</evidence>
<dbReference type="PANTHER" id="PTHR11705">
    <property type="entry name" value="PROTEASE FAMILY M14 CARBOXYPEPTIDASE A,B"/>
    <property type="match status" value="1"/>
</dbReference>
<dbReference type="SMART" id="SM00631">
    <property type="entry name" value="Zn_pept"/>
    <property type="match status" value="1"/>
</dbReference>
<evidence type="ECO:0000256" key="3">
    <source>
        <dbReference type="ARBA" id="ARBA00022670"/>
    </source>
</evidence>
<keyword evidence="6" id="KW-0482">Metalloprotease</keyword>
<comment type="similarity">
    <text evidence="2 7">Belongs to the peptidase M14 family.</text>
</comment>
<comment type="caution">
    <text evidence="9">The sequence shown here is derived from an EMBL/GenBank/DDBJ whole genome shotgun (WGS) entry which is preliminary data.</text>
</comment>
<keyword evidence="10" id="KW-1185">Reference proteome</keyword>
<proteinExistence type="inferred from homology"/>
<dbReference type="Proteomes" id="UP000626244">
    <property type="component" value="Unassembled WGS sequence"/>
</dbReference>
<keyword evidence="5" id="KW-0862">Zinc</keyword>
<dbReference type="PROSITE" id="PS52035">
    <property type="entry name" value="PEPTIDASE_M14"/>
    <property type="match status" value="1"/>
</dbReference>
<dbReference type="InterPro" id="IPR034274">
    <property type="entry name" value="ENP1_M14_CPD"/>
</dbReference>
<keyword evidence="4" id="KW-0378">Hydrolase</keyword>
<evidence type="ECO:0000313" key="9">
    <source>
        <dbReference type="EMBL" id="GGI11204.1"/>
    </source>
</evidence>
<gene>
    <name evidence="9" type="primary">yqgT</name>
    <name evidence="9" type="ORF">GCM10007380_06660</name>
</gene>
<dbReference type="PANTHER" id="PTHR11705:SF143">
    <property type="entry name" value="SLL0236 PROTEIN"/>
    <property type="match status" value="1"/>
</dbReference>